<organism evidence="1">
    <name type="scientific">uncultured prokaryote</name>
    <dbReference type="NCBI Taxonomy" id="198431"/>
    <lineage>
        <taxon>unclassified sequences</taxon>
        <taxon>environmental samples</taxon>
    </lineage>
</organism>
<protein>
    <recommendedName>
        <fullName evidence="2">Helicase superfamily 3 single-stranded DNA/RNA virus domain-containing protein</fullName>
    </recommendedName>
</protein>
<reference evidence="1" key="2">
    <citation type="submission" date="2015-07" db="EMBL/GenBank/DDBJ databases">
        <title>Plasmids, circular viruses and viroids from rat gut.</title>
        <authorList>
            <person name="Jorgensen T.J."/>
            <person name="Hansen M.A."/>
            <person name="Xu Z."/>
            <person name="Tabak M.A."/>
            <person name="Sorensen S.J."/>
            <person name="Hansen L.H."/>
        </authorList>
    </citation>
    <scope>NUCLEOTIDE SEQUENCE</scope>
    <source>
        <plasmid evidence="1">pRGRH0065</plasmid>
    </source>
</reference>
<accession>A0A0H5PXA9</accession>
<evidence type="ECO:0008006" key="2">
    <source>
        <dbReference type="Google" id="ProtNLM"/>
    </source>
</evidence>
<dbReference type="Gene3D" id="3.40.1310.30">
    <property type="match status" value="1"/>
</dbReference>
<geneLocation type="plasmid" evidence="1">
    <name>pRGRH0065</name>
</geneLocation>
<proteinExistence type="predicted"/>
<evidence type="ECO:0000313" key="1">
    <source>
        <dbReference type="EMBL" id="CRY93789.1"/>
    </source>
</evidence>
<dbReference type="AlphaFoldDB" id="A0A0H5PXA9"/>
<keyword evidence="1" id="KW-0614">Plasmid</keyword>
<sequence>MKARIFNIMQYEKHPETGEKLIDEDVIKVALAHKSIKQWAYIDHDADVYSLRDEADDETGRRKAGETKPKHWHIVCRCQAAVEVSTIARWFKIPENFVDVPKGQGAFLDCVEYLTHEREEQQALGKRLYEDERVRANFDFREDLEERAEKRLKYGRDTDPKTAMWYDVMFNGLTLKQALERDRWAYMEMLEKLKKARLDYISRMNPPDTRINYYVEGKGGVGKGLISRAIARSLYPQYDDDYDIFFEVGAKGAPFEGYDGQPVIIWNDRRAYDLLQELNGRGNVFNVFDSHPTKQRQNIKYGSINLCNEVNIVNSVQPYAEFLDGLAGEYEDKNGNKRGVEDKGQSYRRFPFMVIVHEEDFDFMINKGFIVGEKADYSEYLKHRNICANFRRIHEVCGQNEKLAKQIETKAVKKITDTHNEVLDNMRSEKMSEAEILEQFKDVGTPREPTFGEWLDENNKKE</sequence>
<name>A0A0H5PXA9_9ZZZZ</name>
<reference evidence="1" key="1">
    <citation type="submission" date="2015-06" db="EMBL/GenBank/DDBJ databases">
        <authorList>
            <person name="Joergensen T."/>
        </authorList>
    </citation>
    <scope>NUCLEOTIDE SEQUENCE</scope>
    <source>
        <plasmid evidence="1">pRGRH0065</plasmid>
    </source>
</reference>
<dbReference type="EMBL" id="LN852756">
    <property type="protein sequence ID" value="CRY93789.1"/>
    <property type="molecule type" value="Genomic_DNA"/>
</dbReference>